<accession>A0A5P9VIS9</accession>
<reference evidence="2" key="1">
    <citation type="journal article" date="2018" name="BMC Genomics">
        <title>Comparative genomic, transcriptomic, and proteomic reannotation of human herpesvirus 6.</title>
        <authorList>
            <person name="Greninger A.L."/>
            <person name="Knudsen G.M."/>
            <person name="Roychoudhury P."/>
            <person name="Hanson D.J."/>
            <person name="Sedlak R.H."/>
            <person name="Xie H."/>
            <person name="Guan J."/>
            <person name="Nguyen T."/>
            <person name="Peddu V."/>
            <person name="Boeckh M."/>
            <person name="Huang M.L."/>
            <person name="Cook L."/>
            <person name="Depledge D.P."/>
            <person name="Zerr D.M."/>
            <person name="Koelle D.M."/>
            <person name="Gantt S."/>
            <person name="Yoshikawa T."/>
            <person name="Caserta M."/>
            <person name="Hill J.A."/>
            <person name="Jerome K.R."/>
        </authorList>
    </citation>
    <scope>NUCLEOTIDE SEQUENCE</scope>
    <source>
        <strain evidence="1">HP73C5</strain>
        <strain evidence="2">JHPT-G1</strain>
    </source>
</reference>
<evidence type="ECO:0000313" key="2">
    <source>
        <dbReference type="EMBL" id="QFX63821.1"/>
    </source>
</evidence>
<protein>
    <submittedName>
        <fullName evidence="2">Uncharacterized protein</fullName>
    </submittedName>
</protein>
<name>A0A5P9VIS9_9BETA</name>
<organism evidence="2">
    <name type="scientific">Human betaherpesvirus 6</name>
    <dbReference type="NCBI Taxonomy" id="10368"/>
    <lineage>
        <taxon>Viruses</taxon>
        <taxon>Duplodnaviria</taxon>
        <taxon>Heunggongvirae</taxon>
        <taxon>Peploviricota</taxon>
        <taxon>Herviviricetes</taxon>
        <taxon>Herpesvirales</taxon>
        <taxon>Orthoherpesviridae</taxon>
        <taxon>Betaherpesvirinae</taxon>
        <taxon>Roseolovirus</taxon>
    </lineage>
</organism>
<sequence>MLEFSFAWAGNTSTAVPTDLYFSEKNRNCGCRVSSFWSSRSPGQETPQPRYPLTFNFPRKTETAVALLADFRVLVRLGRKDPNRGTH</sequence>
<dbReference type="EMBL" id="KY315558">
    <property type="protein sequence ID" value="QFX63821.1"/>
    <property type="molecule type" value="Genomic_DNA"/>
</dbReference>
<proteinExistence type="predicted"/>
<evidence type="ECO:0000313" key="1">
    <source>
        <dbReference type="EMBL" id="QFV47772.1"/>
    </source>
</evidence>
<dbReference type="EMBL" id="KY290183">
    <property type="protein sequence ID" value="QFV47772.1"/>
    <property type="molecule type" value="Genomic_DNA"/>
</dbReference>